<proteinExistence type="inferred from homology"/>
<accession>A0A1W1DB52</accession>
<sequence length="271" mass="30332">MRPELTDQQSHVLFISHGAGPLPLLEDTGHEEMIVFLKNIAPTLGTPSAIVLISAHWEEDEVVITSGKNPPLIYDYYGFPDEAYDIKYPAPGDPVLANKIFNLLQKNGIKARLDEQRGFDHGMFVPLKIMFPDAQIPCVQLSLVNNLDPKLHIEIGKSLSALRKEKVLIIGSGFTFHNMSEFFSKSVDDSDAKNEAFGQWIIDTITDSNDLSLTERKTRLIDWSKAPFARYCHPREEHLLPLHVCFGAGNSVANLVFDGKIVGKKTSAFKW</sequence>
<dbReference type="PANTHER" id="PTHR30096:SF0">
    <property type="entry name" value="4,5-DOPA DIOXYGENASE EXTRADIOL-LIKE PROTEIN"/>
    <property type="match status" value="1"/>
</dbReference>
<dbReference type="InterPro" id="IPR014436">
    <property type="entry name" value="Extradiol_dOase_DODA"/>
</dbReference>
<feature type="domain" description="Extradiol ring-cleavage dioxygenase class III enzyme subunit B" evidence="6">
    <location>
        <begin position="14"/>
        <end position="251"/>
    </location>
</feature>
<protein>
    <recommendedName>
        <fullName evidence="6">Extradiol ring-cleavage dioxygenase class III enzyme subunit B domain-containing protein</fullName>
    </recommendedName>
</protein>
<evidence type="ECO:0000256" key="2">
    <source>
        <dbReference type="ARBA" id="ARBA00007581"/>
    </source>
</evidence>
<keyword evidence="5" id="KW-0560">Oxidoreductase</keyword>
<dbReference type="CDD" id="cd07363">
    <property type="entry name" value="45_DOPA_Dioxygenase"/>
    <property type="match status" value="1"/>
</dbReference>
<dbReference type="PIRSF" id="PIRSF006157">
    <property type="entry name" value="Doxgns_DODA"/>
    <property type="match status" value="1"/>
</dbReference>
<reference evidence="7" key="1">
    <citation type="submission" date="2016-10" db="EMBL/GenBank/DDBJ databases">
        <authorList>
            <person name="de Groot N.N."/>
        </authorList>
    </citation>
    <scope>NUCLEOTIDE SEQUENCE</scope>
</reference>
<dbReference type="GO" id="GO:0016702">
    <property type="term" value="F:oxidoreductase activity, acting on single donors with incorporation of molecular oxygen, incorporation of two atoms of oxygen"/>
    <property type="evidence" value="ECO:0007669"/>
    <property type="project" value="UniProtKB-ARBA"/>
</dbReference>
<dbReference type="Gene3D" id="3.40.830.10">
    <property type="entry name" value="LigB-like"/>
    <property type="match status" value="1"/>
</dbReference>
<dbReference type="GO" id="GO:0008270">
    <property type="term" value="F:zinc ion binding"/>
    <property type="evidence" value="ECO:0007669"/>
    <property type="project" value="InterPro"/>
</dbReference>
<name>A0A1W1DB52_9ZZZZ</name>
<gene>
    <name evidence="7" type="ORF">MNB_SUP05-10-91</name>
</gene>
<dbReference type="GO" id="GO:0008198">
    <property type="term" value="F:ferrous iron binding"/>
    <property type="evidence" value="ECO:0007669"/>
    <property type="project" value="InterPro"/>
</dbReference>
<comment type="similarity">
    <text evidence="2">Belongs to the DODA-type extradiol aromatic ring-opening dioxygenase family.</text>
</comment>
<evidence type="ECO:0000256" key="1">
    <source>
        <dbReference type="ARBA" id="ARBA00001947"/>
    </source>
</evidence>
<dbReference type="SUPFAM" id="SSF53213">
    <property type="entry name" value="LigB-like"/>
    <property type="match status" value="1"/>
</dbReference>
<dbReference type="InterPro" id="IPR004183">
    <property type="entry name" value="Xdiol_dOase_suB"/>
</dbReference>
<organism evidence="7">
    <name type="scientific">hydrothermal vent metagenome</name>
    <dbReference type="NCBI Taxonomy" id="652676"/>
    <lineage>
        <taxon>unclassified sequences</taxon>
        <taxon>metagenomes</taxon>
        <taxon>ecological metagenomes</taxon>
    </lineage>
</organism>
<keyword evidence="4" id="KW-0862">Zinc</keyword>
<evidence type="ECO:0000313" key="7">
    <source>
        <dbReference type="EMBL" id="SFV77647.1"/>
    </source>
</evidence>
<dbReference type="PANTHER" id="PTHR30096">
    <property type="entry name" value="4,5-DOPA DIOXYGENASE EXTRADIOL-LIKE PROTEIN"/>
    <property type="match status" value="1"/>
</dbReference>
<keyword evidence="3" id="KW-0479">Metal-binding</keyword>
<evidence type="ECO:0000259" key="6">
    <source>
        <dbReference type="Pfam" id="PF02900"/>
    </source>
</evidence>
<dbReference type="AlphaFoldDB" id="A0A1W1DB52"/>
<evidence type="ECO:0000256" key="5">
    <source>
        <dbReference type="ARBA" id="ARBA00023002"/>
    </source>
</evidence>
<comment type="cofactor">
    <cofactor evidence="1">
        <name>Zn(2+)</name>
        <dbReference type="ChEBI" id="CHEBI:29105"/>
    </cofactor>
</comment>
<evidence type="ECO:0000256" key="4">
    <source>
        <dbReference type="ARBA" id="ARBA00022833"/>
    </source>
</evidence>
<dbReference type="EMBL" id="FPHQ01000208">
    <property type="protein sequence ID" value="SFV77647.1"/>
    <property type="molecule type" value="Genomic_DNA"/>
</dbReference>
<dbReference type="Pfam" id="PF02900">
    <property type="entry name" value="LigB"/>
    <property type="match status" value="1"/>
</dbReference>
<evidence type="ECO:0000256" key="3">
    <source>
        <dbReference type="ARBA" id="ARBA00022723"/>
    </source>
</evidence>